<comment type="similarity">
    <text evidence="1">Belongs to the mTERF family.</text>
</comment>
<sequence>MALRWLARCALHRAAPVPAPLPPPVSFSPQLRSYILLLRFSTSSSDQPHFMVDYLISTCGIPPDKAAKAALRFAHITCPARPDAAIAFLRSRGLTRAQVRAVVSWTPTLLLSDVDATLAPKFRALRSLGLTRAEAARLFALYPPALTMGVHTNLLPRLLLWLDLLGSARLLMKWLAKTWLLKYSADALLRNLDALRGHGVPEARLAATVRLKPSLILQSPAKLDALAARVDACGVPRGSGMYAWALLALHSVSNAAFRVKRHAVMRGTGCTEEEFLAMFRRAPCFLFMSAEMLRRKVEFLVGTVGCGADHIVRDPVLLTLSLGKRMVPRCRAIEALKARGIDVGREKLVNIVRASEARFVQRYILKYSDQAPELLELYPPDLRKGSSRGDRSTAGSSCSSQGD</sequence>
<keyword evidence="2" id="KW-0805">Transcription regulation</keyword>
<evidence type="ECO:0000256" key="3">
    <source>
        <dbReference type="ARBA" id="ARBA00022946"/>
    </source>
</evidence>
<dbReference type="Pfam" id="PF02536">
    <property type="entry name" value="mTERF"/>
    <property type="match status" value="1"/>
</dbReference>
<keyword evidence="2" id="KW-0806">Transcription termination</keyword>
<proteinExistence type="inferred from homology"/>
<feature type="region of interest" description="Disordered" evidence="4">
    <location>
        <begin position="381"/>
        <end position="403"/>
    </location>
</feature>
<dbReference type="PANTHER" id="PTHR13068">
    <property type="entry name" value="CGI-12 PROTEIN-RELATED"/>
    <property type="match status" value="1"/>
</dbReference>
<reference evidence="5 6" key="2">
    <citation type="submission" date="2024-10" db="EMBL/GenBank/DDBJ databases">
        <authorList>
            <person name="Ryan C."/>
        </authorList>
    </citation>
    <scope>NUCLEOTIDE SEQUENCE [LARGE SCALE GENOMIC DNA]</scope>
</reference>
<evidence type="ECO:0000313" key="6">
    <source>
        <dbReference type="Proteomes" id="UP001497457"/>
    </source>
</evidence>
<keyword evidence="2" id="KW-0804">Transcription</keyword>
<gene>
    <name evidence="5" type="ORF">URODEC1_LOCUS72086</name>
</gene>
<accession>A0ABC9CAJ0</accession>
<dbReference type="FunFam" id="1.25.70.10:FF:000001">
    <property type="entry name" value="Mitochondrial transcription termination factor-like"/>
    <property type="match status" value="1"/>
</dbReference>
<evidence type="ECO:0000256" key="1">
    <source>
        <dbReference type="ARBA" id="ARBA00007692"/>
    </source>
</evidence>
<reference evidence="6" key="1">
    <citation type="submission" date="2024-06" db="EMBL/GenBank/DDBJ databases">
        <authorList>
            <person name="Ryan C."/>
        </authorList>
    </citation>
    <scope>NUCLEOTIDE SEQUENCE [LARGE SCALE GENOMIC DNA]</scope>
</reference>
<dbReference type="InterPro" id="IPR038538">
    <property type="entry name" value="MTERF_sf"/>
</dbReference>
<keyword evidence="3" id="KW-0809">Transit peptide</keyword>
<name>A0ABC9CAJ0_9POAL</name>
<organism evidence="5 6">
    <name type="scientific">Urochloa decumbens</name>
    <dbReference type="NCBI Taxonomy" id="240449"/>
    <lineage>
        <taxon>Eukaryota</taxon>
        <taxon>Viridiplantae</taxon>
        <taxon>Streptophyta</taxon>
        <taxon>Embryophyta</taxon>
        <taxon>Tracheophyta</taxon>
        <taxon>Spermatophyta</taxon>
        <taxon>Magnoliopsida</taxon>
        <taxon>Liliopsida</taxon>
        <taxon>Poales</taxon>
        <taxon>Poaceae</taxon>
        <taxon>PACMAD clade</taxon>
        <taxon>Panicoideae</taxon>
        <taxon>Panicodae</taxon>
        <taxon>Paniceae</taxon>
        <taxon>Melinidinae</taxon>
        <taxon>Urochloa</taxon>
    </lineage>
</organism>
<dbReference type="InterPro" id="IPR003690">
    <property type="entry name" value="MTERF"/>
</dbReference>
<dbReference type="Proteomes" id="UP001497457">
    <property type="component" value="Chromosome 29rd"/>
</dbReference>
<dbReference type="AlphaFoldDB" id="A0ABC9CAJ0"/>
<dbReference type="PANTHER" id="PTHR13068:SF242">
    <property type="entry name" value="OS04G0637500 PROTEIN"/>
    <property type="match status" value="1"/>
</dbReference>
<dbReference type="Gene3D" id="1.25.70.10">
    <property type="entry name" value="Transcription termination factor 3, mitochondrial"/>
    <property type="match status" value="1"/>
</dbReference>
<evidence type="ECO:0000256" key="4">
    <source>
        <dbReference type="SAM" id="MobiDB-lite"/>
    </source>
</evidence>
<dbReference type="SMART" id="SM00733">
    <property type="entry name" value="Mterf"/>
    <property type="match status" value="4"/>
</dbReference>
<evidence type="ECO:0000256" key="2">
    <source>
        <dbReference type="ARBA" id="ARBA00022472"/>
    </source>
</evidence>
<keyword evidence="6" id="KW-1185">Reference proteome</keyword>
<protein>
    <submittedName>
        <fullName evidence="5">Uncharacterized protein</fullName>
    </submittedName>
</protein>
<evidence type="ECO:0000313" key="5">
    <source>
        <dbReference type="EMBL" id="CAL5014627.1"/>
    </source>
</evidence>
<feature type="compositionally biased region" description="Polar residues" evidence="4">
    <location>
        <begin position="393"/>
        <end position="403"/>
    </location>
</feature>
<dbReference type="EMBL" id="OZ075139">
    <property type="protein sequence ID" value="CAL5014627.1"/>
    <property type="molecule type" value="Genomic_DNA"/>
</dbReference>
<dbReference type="GO" id="GO:0006353">
    <property type="term" value="P:DNA-templated transcription termination"/>
    <property type="evidence" value="ECO:0007669"/>
    <property type="project" value="UniProtKB-KW"/>
</dbReference>
<feature type="compositionally biased region" description="Basic and acidic residues" evidence="4">
    <location>
        <begin position="381"/>
        <end position="391"/>
    </location>
</feature>